<dbReference type="Pfam" id="PF01464">
    <property type="entry name" value="SLT"/>
    <property type="match status" value="1"/>
</dbReference>
<feature type="signal peptide" evidence="2">
    <location>
        <begin position="1"/>
        <end position="21"/>
    </location>
</feature>
<dbReference type="PROSITE" id="PS00922">
    <property type="entry name" value="TRANSGLYCOSYLASE"/>
    <property type="match status" value="1"/>
</dbReference>
<dbReference type="GO" id="GO:0000270">
    <property type="term" value="P:peptidoglycan metabolic process"/>
    <property type="evidence" value="ECO:0007669"/>
    <property type="project" value="InterPro"/>
</dbReference>
<reference evidence="4 5" key="1">
    <citation type="submission" date="2017-11" db="EMBL/GenBank/DDBJ databases">
        <title>Genome-resolved metagenomics identifies genetic mobility, metabolic interactions, and unexpected diversity in perchlorate-reducing communities.</title>
        <authorList>
            <person name="Barnum T.P."/>
            <person name="Figueroa I.A."/>
            <person name="Carlstrom C.I."/>
            <person name="Lucas L.N."/>
            <person name="Engelbrektson A.L."/>
            <person name="Coates J.D."/>
        </authorList>
    </citation>
    <scope>NUCLEOTIDE SEQUENCE [LARGE SCALE GENOMIC DNA]</scope>
    <source>
        <strain evidence="4">BM301</strain>
    </source>
</reference>
<sequence length="270" mass="30464">MHYRLFPALLFLLLTHVFCLAANPQQADGLRELAVRYEHGRGVRQDYQKAYRLYCMAADRGDTEAYYALGWMYFNSRGVAQDPSVAAGWFEKAAAAGDPAAKRMLAVLAAVEPRQDPLCSTLKKQQNPNRQQIEHWVRVWAPAYGLEPDLVLAVIWAESNFNPQAHSPQDARGLMQLIPATARRFGVADVWDPSQNMHGGMAYLQWLMQRFDGEVSLVLAAYNAGENAVESYRGIPPYRETQNYVKRITRNYPKPQHPVIGNPVISMIGN</sequence>
<feature type="chain" id="PRO_5014853278" evidence="2">
    <location>
        <begin position="22"/>
        <end position="270"/>
    </location>
</feature>
<dbReference type="GO" id="GO:0016020">
    <property type="term" value="C:membrane"/>
    <property type="evidence" value="ECO:0007669"/>
    <property type="project" value="InterPro"/>
</dbReference>
<dbReference type="STRING" id="1111735.GCA_000428045_01097"/>
<dbReference type="InterPro" id="IPR006597">
    <property type="entry name" value="Sel1-like"/>
</dbReference>
<name>A0A2N6CYP7_9GAMM</name>
<evidence type="ECO:0000313" key="4">
    <source>
        <dbReference type="EMBL" id="PLX62480.1"/>
    </source>
</evidence>
<dbReference type="CDD" id="cd00254">
    <property type="entry name" value="LT-like"/>
    <property type="match status" value="1"/>
</dbReference>
<evidence type="ECO:0000256" key="2">
    <source>
        <dbReference type="SAM" id="SignalP"/>
    </source>
</evidence>
<comment type="caution">
    <text evidence="4">The sequence shown here is derived from an EMBL/GenBank/DDBJ whole genome shotgun (WGS) entry which is preliminary data.</text>
</comment>
<dbReference type="AlphaFoldDB" id="A0A2N6CYP7"/>
<dbReference type="PANTHER" id="PTHR37423:SF2">
    <property type="entry name" value="MEMBRANE-BOUND LYTIC MUREIN TRANSGLYCOSYLASE C"/>
    <property type="match status" value="1"/>
</dbReference>
<keyword evidence="2" id="KW-0732">Signal</keyword>
<dbReference type="SMART" id="SM00671">
    <property type="entry name" value="SEL1"/>
    <property type="match status" value="2"/>
</dbReference>
<dbReference type="PANTHER" id="PTHR37423">
    <property type="entry name" value="SOLUBLE LYTIC MUREIN TRANSGLYCOSYLASE-RELATED"/>
    <property type="match status" value="1"/>
</dbReference>
<dbReference type="GO" id="GO:0008933">
    <property type="term" value="F:peptidoglycan lytic transglycosylase activity"/>
    <property type="evidence" value="ECO:0007669"/>
    <property type="project" value="InterPro"/>
</dbReference>
<dbReference type="InterPro" id="IPR023346">
    <property type="entry name" value="Lysozyme-like_dom_sf"/>
</dbReference>
<evidence type="ECO:0000313" key="5">
    <source>
        <dbReference type="Proteomes" id="UP000235015"/>
    </source>
</evidence>
<dbReference type="SUPFAM" id="SSF81901">
    <property type="entry name" value="HCP-like"/>
    <property type="match status" value="1"/>
</dbReference>
<dbReference type="InterPro" id="IPR000189">
    <property type="entry name" value="Transglyc_AS"/>
</dbReference>
<dbReference type="Gene3D" id="1.10.530.10">
    <property type="match status" value="1"/>
</dbReference>
<dbReference type="InterPro" id="IPR008258">
    <property type="entry name" value="Transglycosylase_SLT_dom_1"/>
</dbReference>
<dbReference type="SUPFAM" id="SSF53955">
    <property type="entry name" value="Lysozyme-like"/>
    <property type="match status" value="1"/>
</dbReference>
<dbReference type="EMBL" id="PKUN01000005">
    <property type="protein sequence ID" value="PLX62480.1"/>
    <property type="molecule type" value="Genomic_DNA"/>
</dbReference>
<dbReference type="InterPro" id="IPR011990">
    <property type="entry name" value="TPR-like_helical_dom_sf"/>
</dbReference>
<dbReference type="Pfam" id="PF08238">
    <property type="entry name" value="Sel1"/>
    <property type="match status" value="2"/>
</dbReference>
<comment type="similarity">
    <text evidence="1">Belongs to the transglycosylase Slt family.</text>
</comment>
<evidence type="ECO:0000259" key="3">
    <source>
        <dbReference type="Pfam" id="PF01464"/>
    </source>
</evidence>
<feature type="domain" description="Transglycosylase SLT" evidence="3">
    <location>
        <begin position="138"/>
        <end position="243"/>
    </location>
</feature>
<dbReference type="Proteomes" id="UP000235015">
    <property type="component" value="Unassembled WGS sequence"/>
</dbReference>
<organism evidence="4 5">
    <name type="scientific">Sedimenticola selenatireducens</name>
    <dbReference type="NCBI Taxonomy" id="191960"/>
    <lineage>
        <taxon>Bacteria</taxon>
        <taxon>Pseudomonadati</taxon>
        <taxon>Pseudomonadota</taxon>
        <taxon>Gammaproteobacteria</taxon>
        <taxon>Chromatiales</taxon>
        <taxon>Sedimenticolaceae</taxon>
        <taxon>Sedimenticola</taxon>
    </lineage>
</organism>
<gene>
    <name evidence="4" type="ORF">C0630_06535</name>
</gene>
<dbReference type="Gene3D" id="1.25.40.10">
    <property type="entry name" value="Tetratricopeptide repeat domain"/>
    <property type="match status" value="1"/>
</dbReference>
<accession>A0A2N6CYP7</accession>
<evidence type="ECO:0000256" key="1">
    <source>
        <dbReference type="ARBA" id="ARBA00007734"/>
    </source>
</evidence>
<protein>
    <submittedName>
        <fullName evidence="4">Lytic transglycosylase</fullName>
    </submittedName>
</protein>
<proteinExistence type="inferred from homology"/>